<feature type="repeat" description="TPR" evidence="3">
    <location>
        <begin position="74"/>
        <end position="107"/>
    </location>
</feature>
<evidence type="ECO:0000256" key="3">
    <source>
        <dbReference type="PROSITE-ProRule" id="PRU00339"/>
    </source>
</evidence>
<dbReference type="GO" id="GO:0046813">
    <property type="term" value="P:receptor-mediated virion attachment to host cell"/>
    <property type="evidence" value="ECO:0007669"/>
    <property type="project" value="TreeGrafter"/>
</dbReference>
<dbReference type="NCBIfam" id="NF008391">
    <property type="entry name" value="PRK11189.1"/>
    <property type="match status" value="1"/>
</dbReference>
<evidence type="ECO:0000256" key="2">
    <source>
        <dbReference type="ARBA" id="ARBA00022803"/>
    </source>
</evidence>
<protein>
    <submittedName>
        <fullName evidence="4">Lipoprotein NlpI</fullName>
    </submittedName>
</protein>
<proteinExistence type="predicted"/>
<dbReference type="SMART" id="SM00028">
    <property type="entry name" value="TPR"/>
    <property type="match status" value="4"/>
</dbReference>
<name>A0A2J8I144_VIBDI</name>
<dbReference type="RefSeq" id="WP_102966611.1">
    <property type="nucleotide sequence ID" value="NZ_POSK01000009.1"/>
</dbReference>
<sequence length="311" mass="35364">MFKQFGFLCVSIVAIAGCNPVSSVDTPVNTTSTAQQESYPAMAVPLQPNALAENNIAELTQLLSGDKVKATDKAQIYLDRGRSYDSMGLRDLARMDYFKSLEINPRQADVYNLLGMYYTQIGKFDTAYQAFDSTIELDPSNLSAVFNRAVAQYYGKRPDLALEDMRTYYESNPSDPFSALWLYIIESESDKNAALTRLKSTYENKTDQWEWMLVGVILNQVNEEDISNYIVNSTVNNTVMAQKFTEAYFYLGKSYMANGDIKRALCVYKLALSLNVFNYSEHSYALLELDRISAQFKSARKNDKQENFVYR</sequence>
<feature type="repeat" description="TPR" evidence="3">
    <location>
        <begin position="245"/>
        <end position="278"/>
    </location>
</feature>
<dbReference type="AlphaFoldDB" id="A0A2J8I144"/>
<evidence type="ECO:0000256" key="1">
    <source>
        <dbReference type="ARBA" id="ARBA00022737"/>
    </source>
</evidence>
<dbReference type="SUPFAM" id="SSF48452">
    <property type="entry name" value="TPR-like"/>
    <property type="match status" value="1"/>
</dbReference>
<dbReference type="OrthoDB" id="509324at2"/>
<dbReference type="EMBL" id="POSK01000009">
    <property type="protein sequence ID" value="PNI04230.1"/>
    <property type="molecule type" value="Genomic_DNA"/>
</dbReference>
<keyword evidence="2 3" id="KW-0802">TPR repeat</keyword>
<dbReference type="PANTHER" id="PTHR44858">
    <property type="entry name" value="TETRATRICOPEPTIDE REPEAT PROTEIN 6"/>
    <property type="match status" value="1"/>
</dbReference>
<dbReference type="InterPro" id="IPR011990">
    <property type="entry name" value="TPR-like_helical_dom_sf"/>
</dbReference>
<comment type="caution">
    <text evidence="4">The sequence shown here is derived from an EMBL/GenBank/DDBJ whole genome shotgun (WGS) entry which is preliminary data.</text>
</comment>
<dbReference type="PROSITE" id="PS50293">
    <property type="entry name" value="TPR_REGION"/>
    <property type="match status" value="1"/>
</dbReference>
<keyword evidence="1" id="KW-0677">Repeat</keyword>
<organism evidence="4 5">
    <name type="scientific">Vibrio diazotrophicus</name>
    <dbReference type="NCBI Taxonomy" id="685"/>
    <lineage>
        <taxon>Bacteria</taxon>
        <taxon>Pseudomonadati</taxon>
        <taxon>Pseudomonadota</taxon>
        <taxon>Gammaproteobacteria</taxon>
        <taxon>Vibrionales</taxon>
        <taxon>Vibrionaceae</taxon>
        <taxon>Vibrio</taxon>
    </lineage>
</organism>
<dbReference type="InterPro" id="IPR050498">
    <property type="entry name" value="Ycf3"/>
</dbReference>
<dbReference type="Pfam" id="PF13181">
    <property type="entry name" value="TPR_8"/>
    <property type="match status" value="1"/>
</dbReference>
<evidence type="ECO:0000313" key="4">
    <source>
        <dbReference type="EMBL" id="PNI04230.1"/>
    </source>
</evidence>
<feature type="repeat" description="TPR" evidence="3">
    <location>
        <begin position="108"/>
        <end position="141"/>
    </location>
</feature>
<keyword evidence="4" id="KW-0449">Lipoprotein</keyword>
<dbReference type="Proteomes" id="UP000236449">
    <property type="component" value="Unassembled WGS sequence"/>
</dbReference>
<gene>
    <name evidence="4" type="ORF">C1N32_14665</name>
</gene>
<dbReference type="InterPro" id="IPR019734">
    <property type="entry name" value="TPR_rpt"/>
</dbReference>
<dbReference type="Gene3D" id="1.25.40.10">
    <property type="entry name" value="Tetratricopeptide repeat domain"/>
    <property type="match status" value="1"/>
</dbReference>
<accession>A0A2J8I144</accession>
<evidence type="ECO:0000313" key="5">
    <source>
        <dbReference type="Proteomes" id="UP000236449"/>
    </source>
</evidence>
<dbReference type="PROSITE" id="PS50005">
    <property type="entry name" value="TPR"/>
    <property type="match status" value="3"/>
</dbReference>
<dbReference type="GO" id="GO:0009279">
    <property type="term" value="C:cell outer membrane"/>
    <property type="evidence" value="ECO:0007669"/>
    <property type="project" value="TreeGrafter"/>
</dbReference>
<dbReference type="PROSITE" id="PS51257">
    <property type="entry name" value="PROKAR_LIPOPROTEIN"/>
    <property type="match status" value="1"/>
</dbReference>
<dbReference type="PANTHER" id="PTHR44858:SF1">
    <property type="entry name" value="UDP-N-ACETYLGLUCOSAMINE--PEPTIDE N-ACETYLGLUCOSAMINYLTRANSFERASE SPINDLY-RELATED"/>
    <property type="match status" value="1"/>
</dbReference>
<reference evidence="4 5" key="1">
    <citation type="submission" date="2018-01" db="EMBL/GenBank/DDBJ databases">
        <title>Draft genome sequences of six Vibrio diazotrophicus strains isolated from deep-sea sediments of the Baltic Sea.</title>
        <authorList>
            <person name="Castillo D."/>
            <person name="Vandieken V."/>
            <person name="Chiang O."/>
            <person name="Middelboe M."/>
        </authorList>
    </citation>
    <scope>NUCLEOTIDE SEQUENCE [LARGE SCALE GENOMIC DNA]</scope>
    <source>
        <strain evidence="4 5">60.27F</strain>
    </source>
</reference>
<dbReference type="Pfam" id="PF13432">
    <property type="entry name" value="TPR_16"/>
    <property type="match status" value="1"/>
</dbReference>